<keyword evidence="2" id="KW-1185">Reference proteome</keyword>
<protein>
    <submittedName>
        <fullName evidence="1">Uncharacterized protein</fullName>
    </submittedName>
</protein>
<accession>A0ACB8ZYP4</accession>
<proteinExistence type="predicted"/>
<sequence>MEVWEIALSRHNTFLDDGSGVVATTKAKEESRNDHEGERERIKNSAPHSLCSSFFINPKFPHTQRVPVDV</sequence>
<evidence type="ECO:0000313" key="1">
    <source>
        <dbReference type="EMBL" id="KAI3702601.1"/>
    </source>
</evidence>
<evidence type="ECO:0000313" key="2">
    <source>
        <dbReference type="Proteomes" id="UP001055879"/>
    </source>
</evidence>
<dbReference type="Proteomes" id="UP001055879">
    <property type="component" value="Linkage Group LG09"/>
</dbReference>
<dbReference type="EMBL" id="CM042055">
    <property type="protein sequence ID" value="KAI3702601.1"/>
    <property type="molecule type" value="Genomic_DNA"/>
</dbReference>
<reference evidence="2" key="1">
    <citation type="journal article" date="2022" name="Mol. Ecol. Resour.">
        <title>The genomes of chicory, endive, great burdock and yacon provide insights into Asteraceae palaeo-polyploidization history and plant inulin production.</title>
        <authorList>
            <person name="Fan W."/>
            <person name="Wang S."/>
            <person name="Wang H."/>
            <person name="Wang A."/>
            <person name="Jiang F."/>
            <person name="Liu H."/>
            <person name="Zhao H."/>
            <person name="Xu D."/>
            <person name="Zhang Y."/>
        </authorList>
    </citation>
    <scope>NUCLEOTIDE SEQUENCE [LARGE SCALE GENOMIC DNA]</scope>
    <source>
        <strain evidence="2">cv. Niubang</strain>
    </source>
</reference>
<name>A0ACB8ZYP4_ARCLA</name>
<comment type="caution">
    <text evidence="1">The sequence shown here is derived from an EMBL/GenBank/DDBJ whole genome shotgun (WGS) entry which is preliminary data.</text>
</comment>
<organism evidence="1 2">
    <name type="scientific">Arctium lappa</name>
    <name type="common">Greater burdock</name>
    <name type="synonym">Lappa major</name>
    <dbReference type="NCBI Taxonomy" id="4217"/>
    <lineage>
        <taxon>Eukaryota</taxon>
        <taxon>Viridiplantae</taxon>
        <taxon>Streptophyta</taxon>
        <taxon>Embryophyta</taxon>
        <taxon>Tracheophyta</taxon>
        <taxon>Spermatophyta</taxon>
        <taxon>Magnoliopsida</taxon>
        <taxon>eudicotyledons</taxon>
        <taxon>Gunneridae</taxon>
        <taxon>Pentapetalae</taxon>
        <taxon>asterids</taxon>
        <taxon>campanulids</taxon>
        <taxon>Asterales</taxon>
        <taxon>Asteraceae</taxon>
        <taxon>Carduoideae</taxon>
        <taxon>Cardueae</taxon>
        <taxon>Arctiinae</taxon>
        <taxon>Arctium</taxon>
    </lineage>
</organism>
<gene>
    <name evidence="1" type="ORF">L6452_28347</name>
</gene>
<reference evidence="1 2" key="2">
    <citation type="journal article" date="2022" name="Mol. Ecol. Resour.">
        <title>The genomes of chicory, endive, great burdock and yacon provide insights into Asteraceae paleo-polyploidization history and plant inulin production.</title>
        <authorList>
            <person name="Fan W."/>
            <person name="Wang S."/>
            <person name="Wang H."/>
            <person name="Wang A."/>
            <person name="Jiang F."/>
            <person name="Liu H."/>
            <person name="Zhao H."/>
            <person name="Xu D."/>
            <person name="Zhang Y."/>
        </authorList>
    </citation>
    <scope>NUCLEOTIDE SEQUENCE [LARGE SCALE GENOMIC DNA]</scope>
    <source>
        <strain evidence="2">cv. Niubang</strain>
    </source>
</reference>